<evidence type="ECO:0000256" key="1">
    <source>
        <dbReference type="ARBA" id="ARBA00004141"/>
    </source>
</evidence>
<feature type="transmembrane region" description="Helical" evidence="5">
    <location>
        <begin position="37"/>
        <end position="55"/>
    </location>
</feature>
<keyword evidence="2 5" id="KW-0812">Transmembrane</keyword>
<dbReference type="EMBL" id="DXIJ01000002">
    <property type="protein sequence ID" value="HIV85193.1"/>
    <property type="molecule type" value="Genomic_DNA"/>
</dbReference>
<protein>
    <submittedName>
        <fullName evidence="6">LrgB family protein</fullName>
    </submittedName>
</protein>
<evidence type="ECO:0000256" key="5">
    <source>
        <dbReference type="SAM" id="Phobius"/>
    </source>
</evidence>
<dbReference type="InterPro" id="IPR007300">
    <property type="entry name" value="CidB/LrgB"/>
</dbReference>
<feature type="transmembrane region" description="Helical" evidence="5">
    <location>
        <begin position="209"/>
        <end position="228"/>
    </location>
</feature>
<evidence type="ECO:0000313" key="6">
    <source>
        <dbReference type="EMBL" id="HIV85193.1"/>
    </source>
</evidence>
<dbReference type="GO" id="GO:0016020">
    <property type="term" value="C:membrane"/>
    <property type="evidence" value="ECO:0007669"/>
    <property type="project" value="UniProtKB-SubCell"/>
</dbReference>
<reference evidence="6" key="2">
    <citation type="submission" date="2021-04" db="EMBL/GenBank/DDBJ databases">
        <authorList>
            <person name="Gilroy R."/>
        </authorList>
    </citation>
    <scope>NUCLEOTIDE SEQUENCE</scope>
    <source>
        <strain evidence="6">5790</strain>
    </source>
</reference>
<dbReference type="PANTHER" id="PTHR30249">
    <property type="entry name" value="PUTATIVE SEROTONIN TRANSPORTER"/>
    <property type="match status" value="1"/>
</dbReference>
<accession>A0A9D1PPQ4</accession>
<evidence type="ECO:0000256" key="2">
    <source>
        <dbReference type="ARBA" id="ARBA00022692"/>
    </source>
</evidence>
<evidence type="ECO:0000256" key="4">
    <source>
        <dbReference type="ARBA" id="ARBA00023136"/>
    </source>
</evidence>
<proteinExistence type="predicted"/>
<keyword evidence="3 5" id="KW-1133">Transmembrane helix</keyword>
<comment type="caution">
    <text evidence="6">The sequence shown here is derived from an EMBL/GenBank/DDBJ whole genome shotgun (WGS) entry which is preliminary data.</text>
</comment>
<organism evidence="6 7">
    <name type="scientific">Candidatus Monoglobus merdigallinarum</name>
    <dbReference type="NCBI Taxonomy" id="2838698"/>
    <lineage>
        <taxon>Bacteria</taxon>
        <taxon>Bacillati</taxon>
        <taxon>Bacillota</taxon>
        <taxon>Clostridia</taxon>
        <taxon>Monoglobales</taxon>
        <taxon>Monoglobaceae</taxon>
        <taxon>Monoglobus</taxon>
    </lineage>
</organism>
<sequence length="230" mass="23890">MTDAFYSLTSNAMFGAALTIFAYLIGVSANKKLRTPIANPVLIADAIIIMMLLLLDIPYENYKIGGDMVETFLAPVTAALAVKIHSQLKELKENWLPLIIGSAVGSLASILCVLAMCRMFGLSDSVTASLIPKSVTTAIAVPISVSGGGIPAVTVIALMFTGMLGAMFSPLMIKIFKIKNPIAAGTAIGTSSHALGTTKALEIGDVEGAMSGIAIGLAGLITTIYTMFMA</sequence>
<keyword evidence="4 5" id="KW-0472">Membrane</keyword>
<feature type="transmembrane region" description="Helical" evidence="5">
    <location>
        <begin position="138"/>
        <end position="160"/>
    </location>
</feature>
<evidence type="ECO:0000313" key="7">
    <source>
        <dbReference type="Proteomes" id="UP000824162"/>
    </source>
</evidence>
<evidence type="ECO:0000256" key="3">
    <source>
        <dbReference type="ARBA" id="ARBA00022989"/>
    </source>
</evidence>
<feature type="transmembrane region" description="Helical" evidence="5">
    <location>
        <begin position="6"/>
        <end position="25"/>
    </location>
</feature>
<name>A0A9D1PPQ4_9FIRM</name>
<dbReference type="AlphaFoldDB" id="A0A9D1PPQ4"/>
<dbReference type="Proteomes" id="UP000824162">
    <property type="component" value="Unassembled WGS sequence"/>
</dbReference>
<reference evidence="6" key="1">
    <citation type="journal article" date="2021" name="PeerJ">
        <title>Extensive microbial diversity within the chicken gut microbiome revealed by metagenomics and culture.</title>
        <authorList>
            <person name="Gilroy R."/>
            <person name="Ravi A."/>
            <person name="Getino M."/>
            <person name="Pursley I."/>
            <person name="Horton D.L."/>
            <person name="Alikhan N.F."/>
            <person name="Baker D."/>
            <person name="Gharbi K."/>
            <person name="Hall N."/>
            <person name="Watson M."/>
            <person name="Adriaenssens E.M."/>
            <person name="Foster-Nyarko E."/>
            <person name="Jarju S."/>
            <person name="Secka A."/>
            <person name="Antonio M."/>
            <person name="Oren A."/>
            <person name="Chaudhuri R.R."/>
            <person name="La Ragione R."/>
            <person name="Hildebrand F."/>
            <person name="Pallen M.J."/>
        </authorList>
    </citation>
    <scope>NUCLEOTIDE SEQUENCE</scope>
    <source>
        <strain evidence="6">5790</strain>
    </source>
</reference>
<gene>
    <name evidence="6" type="ORF">H9900_00100</name>
</gene>
<comment type="subcellular location">
    <subcellularLocation>
        <location evidence="1">Membrane</location>
        <topology evidence="1">Multi-pass membrane protein</topology>
    </subcellularLocation>
</comment>
<feature type="transmembrane region" description="Helical" evidence="5">
    <location>
        <begin position="95"/>
        <end position="117"/>
    </location>
</feature>
<dbReference type="Pfam" id="PF04172">
    <property type="entry name" value="LrgB"/>
    <property type="match status" value="1"/>
</dbReference>
<dbReference type="PANTHER" id="PTHR30249:SF0">
    <property type="entry name" value="PLASTIDAL GLYCOLATE_GLYCERATE TRANSLOCATOR 1, CHLOROPLASTIC"/>
    <property type="match status" value="1"/>
</dbReference>